<organism evidence="1 2">
    <name type="scientific">Paracoccus onchidii</name>
    <dbReference type="NCBI Taxonomy" id="3017813"/>
    <lineage>
        <taxon>Bacteria</taxon>
        <taxon>Pseudomonadati</taxon>
        <taxon>Pseudomonadota</taxon>
        <taxon>Alphaproteobacteria</taxon>
        <taxon>Rhodobacterales</taxon>
        <taxon>Paracoccaceae</taxon>
        <taxon>Paracoccus</taxon>
    </lineage>
</organism>
<name>A0ABT4ZK36_9RHOB</name>
<gene>
    <name evidence="1" type="ORF">PAF17_17835</name>
</gene>
<protein>
    <submittedName>
        <fullName evidence="1">DUF411 domain-containing protein</fullName>
    </submittedName>
</protein>
<comment type="caution">
    <text evidence="1">The sequence shown here is derived from an EMBL/GenBank/DDBJ whole genome shotgun (WGS) entry which is preliminary data.</text>
</comment>
<reference evidence="1" key="1">
    <citation type="submission" date="2022-12" db="EMBL/GenBank/DDBJ databases">
        <title>Paracoccus onchidii sp. nov., isolated from a marine invertebrate from the South China Sea.</title>
        <authorList>
            <person name="Xu S."/>
            <person name="Liu Z."/>
            <person name="Xu Y."/>
        </authorList>
    </citation>
    <scope>NUCLEOTIDE SEQUENCE</scope>
    <source>
        <strain evidence="1">Z330</strain>
    </source>
</reference>
<keyword evidence="2" id="KW-1185">Reference proteome</keyword>
<dbReference type="RefSeq" id="WP_271890448.1">
    <property type="nucleotide sequence ID" value="NZ_JAQBIE010000032.1"/>
</dbReference>
<evidence type="ECO:0000313" key="2">
    <source>
        <dbReference type="Proteomes" id="UP001165641"/>
    </source>
</evidence>
<dbReference type="Proteomes" id="UP001165641">
    <property type="component" value="Unassembled WGS sequence"/>
</dbReference>
<dbReference type="EMBL" id="JAQBIE010000032">
    <property type="protein sequence ID" value="MDB6179348.1"/>
    <property type="molecule type" value="Genomic_DNA"/>
</dbReference>
<dbReference type="Pfam" id="PF04214">
    <property type="entry name" value="DUF411"/>
    <property type="match status" value="1"/>
</dbReference>
<sequence>MIDRRRFTTAMAACLLPASAMSQVRQAPIRARVLRSPDCGCCGAWVTHLEEHGFEVNVVMTDDIQAAKDRHEVPISLRSCHTALIDGYVIEGHVPAADIRTLLKHRPKAVGLSVPGMPIGSPGMEMDGQRDPFDVILWARSGTRVFSSHRG</sequence>
<proteinExistence type="predicted"/>
<evidence type="ECO:0000313" key="1">
    <source>
        <dbReference type="EMBL" id="MDB6179348.1"/>
    </source>
</evidence>
<dbReference type="InterPro" id="IPR007332">
    <property type="entry name" value="DUF411"/>
</dbReference>
<accession>A0ABT4ZK36</accession>